<keyword evidence="3" id="KW-1185">Reference proteome</keyword>
<dbReference type="CDD" id="cd02440">
    <property type="entry name" value="AdoMet_MTases"/>
    <property type="match status" value="1"/>
</dbReference>
<dbReference type="GO" id="GO:0008757">
    <property type="term" value="F:S-adenosylmethionine-dependent methyltransferase activity"/>
    <property type="evidence" value="ECO:0007669"/>
    <property type="project" value="UniProtKB-ARBA"/>
</dbReference>
<dbReference type="InterPro" id="IPR050320">
    <property type="entry name" value="N5-glutamine_MTase"/>
</dbReference>
<reference evidence="2" key="1">
    <citation type="submission" date="2021-06" db="EMBL/GenBank/DDBJ databases">
        <authorList>
            <person name="Kallberg Y."/>
            <person name="Tangrot J."/>
            <person name="Rosling A."/>
        </authorList>
    </citation>
    <scope>NUCLEOTIDE SEQUENCE</scope>
    <source>
        <strain evidence="2">FL130A</strain>
    </source>
</reference>
<evidence type="ECO:0000259" key="1">
    <source>
        <dbReference type="Pfam" id="PF05175"/>
    </source>
</evidence>
<dbReference type="AlphaFoldDB" id="A0A9N9CVK8"/>
<gene>
    <name evidence="2" type="ORF">ALEPTO_LOCUS8669</name>
</gene>
<dbReference type="Proteomes" id="UP000789508">
    <property type="component" value="Unassembled WGS sequence"/>
</dbReference>
<evidence type="ECO:0000313" key="3">
    <source>
        <dbReference type="Proteomes" id="UP000789508"/>
    </source>
</evidence>
<sequence length="356" mass="41290">EVVKEVVGGSADKPLLTIFKSGFTLTPSTPLQDDPDFLNRFENTKNKEVYFDYSKYTGGDYVFIDNQVLEGKPEKDLDKYAFHPDNPSIKKLLAKNHLQQQNRRYEFEFIVFYLERDIEKYDPHTRTYYLNNEAKVKNAKARKINIPIKIVEIMLLLCERRLRLRRVLEIGTGCGNLVISLAKNQPNWNFWAADINQKALKVAKNNSTIHQVKNIEFIYSDLFDRLKQGEKFNIIVSNPPYVSVEEYKKLSPAVKAQPVEALVAENEGHQQAEKVIKLIIEYFPQAEVSIFPDDEERSRYNIKIEKQVVKVGNDEYEIRTKDGGEQPIEFTKGEKNELSDKALDLQYRKKGEGDDK</sequence>
<dbReference type="InterPro" id="IPR007848">
    <property type="entry name" value="Small_mtfrase_dom"/>
</dbReference>
<dbReference type="Gene3D" id="3.40.50.150">
    <property type="entry name" value="Vaccinia Virus protein VP39"/>
    <property type="match status" value="1"/>
</dbReference>
<dbReference type="SUPFAM" id="SSF53335">
    <property type="entry name" value="S-adenosyl-L-methionine-dependent methyltransferases"/>
    <property type="match status" value="1"/>
</dbReference>
<name>A0A9N9CVK8_9GLOM</name>
<dbReference type="InterPro" id="IPR029063">
    <property type="entry name" value="SAM-dependent_MTases_sf"/>
</dbReference>
<comment type="caution">
    <text evidence="2">The sequence shown here is derived from an EMBL/GenBank/DDBJ whole genome shotgun (WGS) entry which is preliminary data.</text>
</comment>
<dbReference type="GO" id="GO:0032259">
    <property type="term" value="P:methylation"/>
    <property type="evidence" value="ECO:0007669"/>
    <property type="project" value="InterPro"/>
</dbReference>
<accession>A0A9N9CVK8</accession>
<dbReference type="InterPro" id="IPR002052">
    <property type="entry name" value="DNA_methylase_N6_adenine_CS"/>
</dbReference>
<protein>
    <submittedName>
        <fullName evidence="2">7649_t:CDS:1</fullName>
    </submittedName>
</protein>
<dbReference type="PANTHER" id="PTHR18895:SF74">
    <property type="entry name" value="MTRF1L RELEASE FACTOR GLUTAMINE METHYLTRANSFERASE"/>
    <property type="match status" value="1"/>
</dbReference>
<dbReference type="EMBL" id="CAJVPS010005303">
    <property type="protein sequence ID" value="CAG8613643.1"/>
    <property type="molecule type" value="Genomic_DNA"/>
</dbReference>
<organism evidence="2 3">
    <name type="scientific">Ambispora leptoticha</name>
    <dbReference type="NCBI Taxonomy" id="144679"/>
    <lineage>
        <taxon>Eukaryota</taxon>
        <taxon>Fungi</taxon>
        <taxon>Fungi incertae sedis</taxon>
        <taxon>Mucoromycota</taxon>
        <taxon>Glomeromycotina</taxon>
        <taxon>Glomeromycetes</taxon>
        <taxon>Archaeosporales</taxon>
        <taxon>Ambisporaceae</taxon>
        <taxon>Ambispora</taxon>
    </lineage>
</organism>
<feature type="domain" description="Methyltransferase small" evidence="1">
    <location>
        <begin position="163"/>
        <end position="246"/>
    </location>
</feature>
<dbReference type="Pfam" id="PF05175">
    <property type="entry name" value="MTS"/>
    <property type="match status" value="1"/>
</dbReference>
<proteinExistence type="predicted"/>
<dbReference type="PANTHER" id="PTHR18895">
    <property type="entry name" value="HEMK METHYLTRANSFERASE"/>
    <property type="match status" value="1"/>
</dbReference>
<dbReference type="GO" id="GO:0003676">
    <property type="term" value="F:nucleic acid binding"/>
    <property type="evidence" value="ECO:0007669"/>
    <property type="project" value="InterPro"/>
</dbReference>
<dbReference type="PROSITE" id="PS00092">
    <property type="entry name" value="N6_MTASE"/>
    <property type="match status" value="1"/>
</dbReference>
<evidence type="ECO:0000313" key="2">
    <source>
        <dbReference type="EMBL" id="CAG8613643.1"/>
    </source>
</evidence>
<dbReference type="OrthoDB" id="269872at2759"/>
<feature type="non-terminal residue" evidence="2">
    <location>
        <position position="1"/>
    </location>
</feature>